<evidence type="ECO:0000256" key="1">
    <source>
        <dbReference type="SAM" id="Phobius"/>
    </source>
</evidence>
<keyword evidence="1" id="KW-1133">Transmembrane helix</keyword>
<accession>A0A1M6LXF0</accession>
<dbReference type="Proteomes" id="UP000242497">
    <property type="component" value="Unassembled WGS sequence"/>
</dbReference>
<proteinExistence type="predicted"/>
<evidence type="ECO:0000313" key="2">
    <source>
        <dbReference type="EMBL" id="SHJ75845.1"/>
    </source>
</evidence>
<dbReference type="STRING" id="1123349.SAMN02744037_00768"/>
<sequence>MGRLEKTLEYKKNKRNKKYKILFTICIFLFLIISISLIDYRTGSFMGIYDGPVLIKLYVFMKGLSFK</sequence>
<keyword evidence="1" id="KW-0812">Transmembrane</keyword>
<protein>
    <submittedName>
        <fullName evidence="2">Uncharacterized protein</fullName>
    </submittedName>
</protein>
<name>A0A1M6LXF0_9FIRM</name>
<reference evidence="3" key="1">
    <citation type="submission" date="2016-11" db="EMBL/GenBank/DDBJ databases">
        <authorList>
            <person name="Varghese N."/>
            <person name="Submissions S."/>
        </authorList>
    </citation>
    <scope>NUCLEOTIDE SEQUENCE [LARGE SCALE GENOMIC DNA]</scope>
    <source>
        <strain evidence="3">DSM 15518</strain>
    </source>
</reference>
<feature type="transmembrane region" description="Helical" evidence="1">
    <location>
        <begin position="21"/>
        <end position="38"/>
    </location>
</feature>
<gene>
    <name evidence="2" type="ORF">SAMN02744037_00768</name>
</gene>
<dbReference type="AlphaFoldDB" id="A0A1M6LXF0"/>
<organism evidence="2 3">
    <name type="scientific">Tepidibacter formicigenes DSM 15518</name>
    <dbReference type="NCBI Taxonomy" id="1123349"/>
    <lineage>
        <taxon>Bacteria</taxon>
        <taxon>Bacillati</taxon>
        <taxon>Bacillota</taxon>
        <taxon>Clostridia</taxon>
        <taxon>Peptostreptococcales</taxon>
        <taxon>Peptostreptococcaceae</taxon>
        <taxon>Tepidibacter</taxon>
    </lineage>
</organism>
<keyword evidence="3" id="KW-1185">Reference proteome</keyword>
<keyword evidence="1" id="KW-0472">Membrane</keyword>
<evidence type="ECO:0000313" key="3">
    <source>
        <dbReference type="Proteomes" id="UP000242497"/>
    </source>
</evidence>
<dbReference type="EMBL" id="FRAE01000012">
    <property type="protein sequence ID" value="SHJ75845.1"/>
    <property type="molecule type" value="Genomic_DNA"/>
</dbReference>